<sequence length="797" mass="86453">MNASRFLRAFVTSEAHSPGQAPLGDALLAALKELDREVERRLRQLLNDPVGEVVGGGRRRRDRDAARVPDQLRCYRVRVRDQVPPHVPGRPGVKQPVRVRGHRAAHDEQQVREGAGLLHRDLPVGGGVANGAAGDRLNPREALDQPLLDELAVVQAEGRLRGVEQLGPRRVVEPVHVFNGLDDGGHAGRLARRADGLHCTQCTAAARRLPCFLCPINTICLERRRGRARAAVERHIRHVGVATVLADVVDGRRGGRAHLRVVADVPAARRLAVPAHEVVVARRGGRARVEDGPVERVVELADAQVLVDADVLHHLARAPGGGVRVLAGAPHLAAQHHDQVRRRRRNDVPRVGAAVSVALRAVVLVAAAQRLDLAEVVEHGLDARQTHQREGEVHRDLAVVAQALAVQALDAPDHHSREDAPPEPERAVERLQHVAQDLRDVLLLGVAAPRRWQELVPGDGVKGPFPPLQQLPEHLLVDGHRRLAVGQLHEALHEAAIARVAQIADPARRLQHRPDVRLGGGWSAPGSVALLQGWLVPLHLVVPAVCIRVRGLLRDRDETAHVFLHALVAREADPGEYRGGPRPELAPNARQRLAEDARAEGVVQVTQREQAVGVGVAAAARPDEVALPEEGAQTRQDQRGAVHAQRRHRRVLDEHDGLQEGALGQDGGGAPAGADAQRVLQQPHGAGGEARAGRAFAYRVVGELVVDHKGAGHEAADGAARRGHWPRQDAKQAPQVEHIVLPQVPRDDGVHHRVQHVVLALVHHVDDLRQLHAHLAVPGDHEREQLEHQLPAALEIA</sequence>
<evidence type="ECO:0000313" key="2">
    <source>
        <dbReference type="EMBL" id="GIX62137.1"/>
    </source>
</evidence>
<dbReference type="Proteomes" id="UP001497744">
    <property type="component" value="Unassembled WGS sequence"/>
</dbReference>
<evidence type="ECO:0000313" key="3">
    <source>
        <dbReference type="Proteomes" id="UP001497744"/>
    </source>
</evidence>
<dbReference type="RefSeq" id="XP_067714206.1">
    <property type="nucleotide sequence ID" value="XM_067858105.1"/>
</dbReference>
<name>A0AAV4LPE4_BABCB</name>
<gene>
    <name evidence="2" type="ORF">BcabD6B2_15720</name>
</gene>
<accession>A0AAV4LPE4</accession>
<dbReference type="GeneID" id="94193618"/>
<protein>
    <submittedName>
        <fullName evidence="2">Recombinase family protein</fullName>
    </submittedName>
</protein>
<proteinExistence type="predicted"/>
<organism evidence="2 3">
    <name type="scientific">Babesia caballi</name>
    <dbReference type="NCBI Taxonomy" id="5871"/>
    <lineage>
        <taxon>Eukaryota</taxon>
        <taxon>Sar</taxon>
        <taxon>Alveolata</taxon>
        <taxon>Apicomplexa</taxon>
        <taxon>Aconoidasida</taxon>
        <taxon>Piroplasmida</taxon>
        <taxon>Babesiidae</taxon>
        <taxon>Babesia</taxon>
    </lineage>
</organism>
<dbReference type="EMBL" id="BPLF01000001">
    <property type="protein sequence ID" value="GIX62137.1"/>
    <property type="molecule type" value="Genomic_DNA"/>
</dbReference>
<keyword evidence="3" id="KW-1185">Reference proteome</keyword>
<reference evidence="2 3" key="1">
    <citation type="submission" date="2021-06" db="EMBL/GenBank/DDBJ databases">
        <title>Genome sequence of Babesia caballi.</title>
        <authorList>
            <person name="Yamagishi J."/>
            <person name="Kidaka T."/>
            <person name="Ochi A."/>
        </authorList>
    </citation>
    <scope>NUCLEOTIDE SEQUENCE [LARGE SCALE GENOMIC DNA]</scope>
    <source>
        <strain evidence="2">USDA-D6B2</strain>
    </source>
</reference>
<feature type="region of interest" description="Disordered" evidence="1">
    <location>
        <begin position="627"/>
        <end position="674"/>
    </location>
</feature>
<evidence type="ECO:0000256" key="1">
    <source>
        <dbReference type="SAM" id="MobiDB-lite"/>
    </source>
</evidence>
<comment type="caution">
    <text evidence="2">The sequence shown here is derived from an EMBL/GenBank/DDBJ whole genome shotgun (WGS) entry which is preliminary data.</text>
</comment>
<dbReference type="AlphaFoldDB" id="A0AAV4LPE4"/>